<keyword evidence="6" id="KW-0347">Helicase</keyword>
<organism evidence="10 11">
    <name type="scientific">Actinomyces israelii</name>
    <dbReference type="NCBI Taxonomy" id="1659"/>
    <lineage>
        <taxon>Bacteria</taxon>
        <taxon>Bacillati</taxon>
        <taxon>Actinomycetota</taxon>
        <taxon>Actinomycetes</taxon>
        <taxon>Actinomycetales</taxon>
        <taxon>Actinomycetaceae</taxon>
        <taxon>Actinomyces</taxon>
    </lineage>
</organism>
<name>A0ABT4IB26_9ACTO</name>
<evidence type="ECO:0000313" key="11">
    <source>
        <dbReference type="Proteomes" id="UP001072034"/>
    </source>
</evidence>
<keyword evidence="11" id="KW-1185">Reference proteome</keyword>
<dbReference type="InterPro" id="IPR013444">
    <property type="entry name" value="Helicase_Cas3_CRISPR-ass_Anaes"/>
</dbReference>
<dbReference type="InterPro" id="IPR038257">
    <property type="entry name" value="CRISPR-assoc_Cas3_HD_sf"/>
</dbReference>
<dbReference type="Gene3D" id="1.10.3210.30">
    <property type="match status" value="1"/>
</dbReference>
<dbReference type="NCBIfam" id="TIGR01596">
    <property type="entry name" value="cas3_HD"/>
    <property type="match status" value="1"/>
</dbReference>
<dbReference type="Proteomes" id="UP001072034">
    <property type="component" value="Unassembled WGS sequence"/>
</dbReference>
<reference evidence="10" key="1">
    <citation type="submission" date="2022-10" db="EMBL/GenBank/DDBJ databases">
        <title>Genome sequence of Actinomyces israelii ATCC 10048.</title>
        <authorList>
            <person name="Watt R.M."/>
            <person name="Tong W.M."/>
        </authorList>
    </citation>
    <scope>NUCLEOTIDE SEQUENCE</scope>
    <source>
        <strain evidence="10">ATCC 10048</strain>
    </source>
</reference>
<dbReference type="NCBIfam" id="TIGR02621">
    <property type="entry name" value="cas3_GSU0051"/>
    <property type="match status" value="1"/>
</dbReference>
<dbReference type="Gene3D" id="3.40.50.300">
    <property type="entry name" value="P-loop containing nucleotide triphosphate hydrolases"/>
    <property type="match status" value="2"/>
</dbReference>
<evidence type="ECO:0000256" key="7">
    <source>
        <dbReference type="ARBA" id="ARBA00022840"/>
    </source>
</evidence>
<dbReference type="EMBL" id="JAPTMY010000029">
    <property type="protein sequence ID" value="MCZ0858751.1"/>
    <property type="molecule type" value="Genomic_DNA"/>
</dbReference>
<protein>
    <submittedName>
        <fullName evidence="10">Type I-U CRISPR-associated helicase/endonuclease Cas3</fullName>
    </submittedName>
</protein>
<evidence type="ECO:0000259" key="9">
    <source>
        <dbReference type="PROSITE" id="PS51643"/>
    </source>
</evidence>
<evidence type="ECO:0000256" key="8">
    <source>
        <dbReference type="ARBA" id="ARBA00023118"/>
    </source>
</evidence>
<dbReference type="RefSeq" id="WP_268918084.1">
    <property type="nucleotide sequence ID" value="NZ_JAPTMY010000029.1"/>
</dbReference>
<evidence type="ECO:0000256" key="3">
    <source>
        <dbReference type="ARBA" id="ARBA00022723"/>
    </source>
</evidence>
<sequence>MISVEDFPDFFEAIHGPGVRPYRWQRNLLAHLAERGTWPESISAPTGAGKSSVVEIHVFANALAAIGAGARVPRRMAVVVNRRALTDSHTDRARRIAERLRAAVGDPGVLGDAARALLSLEPDDVEDRRPLTVAAMRGGLVTDREWLNHPSACAVLGMTPAMWGSSILFRSYGAPRRARPRLAGLLALDSVMVLDEAHLNRQLLVTARRAADLARPSADKLHIPGLDVVAVSATPPEADERGLRILREDLAEDEELAQRLLAPKDAIYVPVDAWPANGRPTKHYLDALVEQVVGAATRVRQAEQPGCRTVGCVVNRVETAVKVTERLRKDGLECRLWVGRMRPWDLQQLRAQEPGLFTVEGQPGVDVLVATQTVEVGIDLDLAAMVTELASGSALAQRVGRVNRRGLRGAGEVIVVGPPEDNPITRDLLPYAAEDLTAARDWIVGRSGEDGGLGALRLSEVPSPSDKPRRILWQRPEPWNVSLWAKTSMDLFVEPELELWLQDDLSPDDSGAGIVLREIGDLPDRNAVETLIAAVPPQDTEVYPANVRTLRQIVSTLPENIMESAFLWRRDQLVDEWPASEAEDSAASIQPGDILVVSVKAPVLNQGVVSADGASGGLCVPPPELEGIAEIIVDPDRLGELSELDSEDLYERFPGSIVECSFGPLGAPVWLVRREIPKPDDEADERSAWTRSGKVTLDAHATAVADRSTALTRSAGITGAAEHGVREAALWHDVGKEDERFQKVLGYRGGPLLAKSGRRSPRAAKRAWADSGIPPGWRHELASAAAFWKAAQEGSRDQDLRDLVVRLVGTSHGLGRPTFNHDARAAGPGHMEALRELVDEGEWEAVIARTDRRWGPWGTAYLEALLRAADCSISSEGK</sequence>
<proteinExistence type="inferred from homology"/>
<comment type="similarity">
    <text evidence="1">In the N-terminal section; belongs to the CRISPR-associated nuclease Cas3-HD family.</text>
</comment>
<comment type="similarity">
    <text evidence="2">In the central section; belongs to the CRISPR-associated helicase Cas3 family.</text>
</comment>
<accession>A0ABT4IB26</accession>
<dbReference type="InterPro" id="IPR054712">
    <property type="entry name" value="Cas3-like_dom"/>
</dbReference>
<evidence type="ECO:0000313" key="10">
    <source>
        <dbReference type="EMBL" id="MCZ0858751.1"/>
    </source>
</evidence>
<evidence type="ECO:0000256" key="4">
    <source>
        <dbReference type="ARBA" id="ARBA00022741"/>
    </source>
</evidence>
<gene>
    <name evidence="10" type="primary">cas3u</name>
    <name evidence="10" type="ORF">OHJ16_11945</name>
</gene>
<feature type="domain" description="HD Cas3-type" evidence="9">
    <location>
        <begin position="690"/>
        <end position="873"/>
    </location>
</feature>
<dbReference type="InterPro" id="IPR027417">
    <property type="entry name" value="P-loop_NTPase"/>
</dbReference>
<dbReference type="PROSITE" id="PS51643">
    <property type="entry name" value="HD_CAS3"/>
    <property type="match status" value="1"/>
</dbReference>
<evidence type="ECO:0000256" key="6">
    <source>
        <dbReference type="ARBA" id="ARBA00022806"/>
    </source>
</evidence>
<evidence type="ECO:0000256" key="2">
    <source>
        <dbReference type="ARBA" id="ARBA00009046"/>
    </source>
</evidence>
<dbReference type="Pfam" id="PF22590">
    <property type="entry name" value="Cas3-like_C_2"/>
    <property type="match status" value="1"/>
</dbReference>
<dbReference type="InterPro" id="IPR006483">
    <property type="entry name" value="CRISPR-assoc_Cas3_HD"/>
</dbReference>
<keyword evidence="5" id="KW-0378">Hydrolase</keyword>
<evidence type="ECO:0000256" key="5">
    <source>
        <dbReference type="ARBA" id="ARBA00022801"/>
    </source>
</evidence>
<evidence type="ECO:0000256" key="1">
    <source>
        <dbReference type="ARBA" id="ARBA00006847"/>
    </source>
</evidence>
<keyword evidence="8" id="KW-0051">Antiviral defense</keyword>
<keyword evidence="4" id="KW-0547">Nucleotide-binding</keyword>
<dbReference type="SUPFAM" id="SSF52540">
    <property type="entry name" value="P-loop containing nucleoside triphosphate hydrolases"/>
    <property type="match status" value="1"/>
</dbReference>
<comment type="caution">
    <text evidence="10">The sequence shown here is derived from an EMBL/GenBank/DDBJ whole genome shotgun (WGS) entry which is preliminary data.</text>
</comment>
<keyword evidence="3" id="KW-0479">Metal-binding</keyword>
<keyword evidence="7" id="KW-0067">ATP-binding</keyword>